<dbReference type="Proteomes" id="UP001231189">
    <property type="component" value="Unassembled WGS sequence"/>
</dbReference>
<feature type="coiled-coil region" evidence="1">
    <location>
        <begin position="107"/>
        <end position="141"/>
    </location>
</feature>
<evidence type="ECO:0000313" key="3">
    <source>
        <dbReference type="Proteomes" id="UP001231189"/>
    </source>
</evidence>
<organism evidence="2 3">
    <name type="scientific">Lolium multiflorum</name>
    <name type="common">Italian ryegrass</name>
    <name type="synonym">Lolium perenne subsp. multiflorum</name>
    <dbReference type="NCBI Taxonomy" id="4521"/>
    <lineage>
        <taxon>Eukaryota</taxon>
        <taxon>Viridiplantae</taxon>
        <taxon>Streptophyta</taxon>
        <taxon>Embryophyta</taxon>
        <taxon>Tracheophyta</taxon>
        <taxon>Spermatophyta</taxon>
        <taxon>Magnoliopsida</taxon>
        <taxon>Liliopsida</taxon>
        <taxon>Poales</taxon>
        <taxon>Poaceae</taxon>
        <taxon>BOP clade</taxon>
        <taxon>Pooideae</taxon>
        <taxon>Poodae</taxon>
        <taxon>Poeae</taxon>
        <taxon>Poeae Chloroplast Group 2 (Poeae type)</taxon>
        <taxon>Loliodinae</taxon>
        <taxon>Loliinae</taxon>
        <taxon>Lolium</taxon>
    </lineage>
</organism>
<evidence type="ECO:0000313" key="2">
    <source>
        <dbReference type="EMBL" id="KAK1603676.1"/>
    </source>
</evidence>
<gene>
    <name evidence="2" type="ORF">QYE76_027349</name>
</gene>
<dbReference type="AlphaFoldDB" id="A0AAD8QIZ3"/>
<reference evidence="2" key="1">
    <citation type="submission" date="2023-07" db="EMBL/GenBank/DDBJ databases">
        <title>A chromosome-level genome assembly of Lolium multiflorum.</title>
        <authorList>
            <person name="Chen Y."/>
            <person name="Copetti D."/>
            <person name="Kolliker R."/>
            <person name="Studer B."/>
        </authorList>
    </citation>
    <scope>NUCLEOTIDE SEQUENCE</scope>
    <source>
        <strain evidence="2">02402/16</strain>
        <tissue evidence="2">Leaf</tissue>
    </source>
</reference>
<proteinExistence type="predicted"/>
<dbReference type="EMBL" id="JAUUTY010000007">
    <property type="protein sequence ID" value="KAK1603676.1"/>
    <property type="molecule type" value="Genomic_DNA"/>
</dbReference>
<name>A0AAD8QIZ3_LOLMU</name>
<protein>
    <submittedName>
        <fullName evidence="2">Uncharacterized protein</fullName>
    </submittedName>
</protein>
<accession>A0AAD8QIZ3</accession>
<comment type="caution">
    <text evidence="2">The sequence shown here is derived from an EMBL/GenBank/DDBJ whole genome shotgun (WGS) entry which is preliminary data.</text>
</comment>
<keyword evidence="1" id="KW-0175">Coiled coil</keyword>
<keyword evidence="3" id="KW-1185">Reference proteome</keyword>
<sequence>MDVTGRLEILEWERSKISNQDVNLLKKLGLTKKEEDGLIFPVRFIAYFLRIVCAPCARKTPLWMYAGEDTDRISKDLSVKDLKLVRPSMKHFSLHSCTQFIGYRDTVENLKEALAKANKHADDLAIKLEQSEKAREKAQEDAASVGDLQKRLHHAETSLSEKTTLQIAREEAIISPPLESQNRRFVGAGVLFDHYSRAFSKIGSPHIVLMNPNFVSVGEIGDDFALQEAEDDRLLDALSILELHGSCAHQDCQRARTAFTRIFPYFFPKQTQPTTFSALAKHFLPKGDIGLAFRQENLKVGVEGTIALVAESQQTVDWVKAGDTGKINNEKWKSLLKAAKPHSKKILAFLGYKPAAPSSSTKPEVK</sequence>
<evidence type="ECO:0000256" key="1">
    <source>
        <dbReference type="SAM" id="Coils"/>
    </source>
</evidence>